<dbReference type="EMBL" id="BMAW01005339">
    <property type="protein sequence ID" value="GFS93622.1"/>
    <property type="molecule type" value="Genomic_DNA"/>
</dbReference>
<keyword evidence="2" id="KW-1185">Reference proteome</keyword>
<gene>
    <name evidence="1" type="ORF">NPIL_183301</name>
</gene>
<dbReference type="AlphaFoldDB" id="A0A8X6N4V1"/>
<proteinExistence type="predicted"/>
<protein>
    <submittedName>
        <fullName evidence="1">Uncharacterized protein</fullName>
    </submittedName>
</protein>
<reference evidence="1" key="1">
    <citation type="submission" date="2020-08" db="EMBL/GenBank/DDBJ databases">
        <title>Multicomponent nature underlies the extraordinary mechanical properties of spider dragline silk.</title>
        <authorList>
            <person name="Kono N."/>
            <person name="Nakamura H."/>
            <person name="Mori M."/>
            <person name="Yoshida Y."/>
            <person name="Ohtoshi R."/>
            <person name="Malay A.D."/>
            <person name="Moran D.A.P."/>
            <person name="Tomita M."/>
            <person name="Numata K."/>
            <person name="Arakawa K."/>
        </authorList>
    </citation>
    <scope>NUCLEOTIDE SEQUENCE</scope>
</reference>
<sequence>MKVLQRINGHTPISAAVSREATIIINLITICAYADVVLLSLRTLENKPSHHENKRDNASQYVHMILQDNTNNMYVHPRNSGRRLLISRLTLCLSLLGPLMPYSRGKKTNGRNKIVE</sequence>
<evidence type="ECO:0000313" key="2">
    <source>
        <dbReference type="Proteomes" id="UP000887013"/>
    </source>
</evidence>
<evidence type="ECO:0000313" key="1">
    <source>
        <dbReference type="EMBL" id="GFS93622.1"/>
    </source>
</evidence>
<comment type="caution">
    <text evidence="1">The sequence shown here is derived from an EMBL/GenBank/DDBJ whole genome shotgun (WGS) entry which is preliminary data.</text>
</comment>
<organism evidence="1 2">
    <name type="scientific">Nephila pilipes</name>
    <name type="common">Giant wood spider</name>
    <name type="synonym">Nephila maculata</name>
    <dbReference type="NCBI Taxonomy" id="299642"/>
    <lineage>
        <taxon>Eukaryota</taxon>
        <taxon>Metazoa</taxon>
        <taxon>Ecdysozoa</taxon>
        <taxon>Arthropoda</taxon>
        <taxon>Chelicerata</taxon>
        <taxon>Arachnida</taxon>
        <taxon>Araneae</taxon>
        <taxon>Araneomorphae</taxon>
        <taxon>Entelegynae</taxon>
        <taxon>Araneoidea</taxon>
        <taxon>Nephilidae</taxon>
        <taxon>Nephila</taxon>
    </lineage>
</organism>
<dbReference type="Proteomes" id="UP000887013">
    <property type="component" value="Unassembled WGS sequence"/>
</dbReference>
<name>A0A8X6N4V1_NEPPI</name>
<accession>A0A8X6N4V1</accession>